<evidence type="ECO:0000256" key="5">
    <source>
        <dbReference type="ARBA" id="ARBA00023242"/>
    </source>
</evidence>
<protein>
    <recommendedName>
        <fullName evidence="8">HAT C-terminal dimerisation domain-containing protein</fullName>
    </recommendedName>
</protein>
<dbReference type="InterPro" id="IPR012337">
    <property type="entry name" value="RNaseH-like_sf"/>
</dbReference>
<name>A0A6A4GHW1_9AGAR</name>
<gene>
    <name evidence="6" type="ORF">BT96DRAFT_841418</name>
</gene>
<reference evidence="6" key="1">
    <citation type="journal article" date="2019" name="Environ. Microbiol.">
        <title>Fungal ecological strategies reflected in gene transcription - a case study of two litter decomposers.</title>
        <authorList>
            <person name="Barbi F."/>
            <person name="Kohler A."/>
            <person name="Barry K."/>
            <person name="Baskaran P."/>
            <person name="Daum C."/>
            <person name="Fauchery L."/>
            <person name="Ihrmark K."/>
            <person name="Kuo A."/>
            <person name="LaButti K."/>
            <person name="Lipzen A."/>
            <person name="Morin E."/>
            <person name="Grigoriev I.V."/>
            <person name="Henrissat B."/>
            <person name="Lindahl B."/>
            <person name="Martin F."/>
        </authorList>
    </citation>
    <scope>NUCLEOTIDE SEQUENCE</scope>
    <source>
        <strain evidence="6">JB14</strain>
    </source>
</reference>
<feature type="non-terminal residue" evidence="6">
    <location>
        <position position="1"/>
    </location>
</feature>
<accession>A0A6A4GHW1</accession>
<keyword evidence="3" id="KW-0863">Zinc-finger</keyword>
<keyword evidence="2" id="KW-0479">Metal-binding</keyword>
<dbReference type="InterPro" id="IPR052035">
    <property type="entry name" value="ZnF_BED_domain_contain"/>
</dbReference>
<evidence type="ECO:0008006" key="8">
    <source>
        <dbReference type="Google" id="ProtNLM"/>
    </source>
</evidence>
<dbReference type="SUPFAM" id="SSF53098">
    <property type="entry name" value="Ribonuclease H-like"/>
    <property type="match status" value="1"/>
</dbReference>
<sequence length="245" mass="27965">IRGLSFAIIHSTTIALPAWREACTTHGLNVRLLPRDVATRWNSTYDMMKVAREYTAVVDEITGNKSLNLRKFELSDKQWDIVDDLLHIFKSATLLFSRDNISTIAQVIPMMDVIDDFFTETPTRMLHPAVKSALTLAQATLNKYYSRTDDSNVYRIAMSTSSLSLTISVLTPPVLTMFNVVLHPNFKLEYFRKRGWDQVWINTAEEILCEEFKPYVDMDAPAPEDPKVCAHGVDIGYCYNLFILC</sequence>
<dbReference type="OrthoDB" id="3359487at2759"/>
<evidence type="ECO:0000313" key="7">
    <source>
        <dbReference type="Proteomes" id="UP000799118"/>
    </source>
</evidence>
<evidence type="ECO:0000256" key="3">
    <source>
        <dbReference type="ARBA" id="ARBA00022771"/>
    </source>
</evidence>
<dbReference type="GO" id="GO:0008270">
    <property type="term" value="F:zinc ion binding"/>
    <property type="evidence" value="ECO:0007669"/>
    <property type="project" value="UniProtKB-KW"/>
</dbReference>
<keyword evidence="4" id="KW-0862">Zinc</keyword>
<keyword evidence="7" id="KW-1185">Reference proteome</keyword>
<evidence type="ECO:0000256" key="4">
    <source>
        <dbReference type="ARBA" id="ARBA00022833"/>
    </source>
</evidence>
<keyword evidence="5" id="KW-0539">Nucleus</keyword>
<proteinExistence type="predicted"/>
<dbReference type="PANTHER" id="PTHR46481:SF10">
    <property type="entry name" value="ZINC FINGER BED DOMAIN-CONTAINING PROTEIN 39"/>
    <property type="match status" value="1"/>
</dbReference>
<dbReference type="EMBL" id="ML770056">
    <property type="protein sequence ID" value="KAE9384933.1"/>
    <property type="molecule type" value="Genomic_DNA"/>
</dbReference>
<evidence type="ECO:0000256" key="1">
    <source>
        <dbReference type="ARBA" id="ARBA00004123"/>
    </source>
</evidence>
<dbReference type="AlphaFoldDB" id="A0A6A4GHW1"/>
<dbReference type="PANTHER" id="PTHR46481">
    <property type="entry name" value="ZINC FINGER BED DOMAIN-CONTAINING PROTEIN 4"/>
    <property type="match status" value="1"/>
</dbReference>
<organism evidence="6 7">
    <name type="scientific">Gymnopus androsaceus JB14</name>
    <dbReference type="NCBI Taxonomy" id="1447944"/>
    <lineage>
        <taxon>Eukaryota</taxon>
        <taxon>Fungi</taxon>
        <taxon>Dikarya</taxon>
        <taxon>Basidiomycota</taxon>
        <taxon>Agaricomycotina</taxon>
        <taxon>Agaricomycetes</taxon>
        <taxon>Agaricomycetidae</taxon>
        <taxon>Agaricales</taxon>
        <taxon>Marasmiineae</taxon>
        <taxon>Omphalotaceae</taxon>
        <taxon>Gymnopus</taxon>
    </lineage>
</organism>
<comment type="subcellular location">
    <subcellularLocation>
        <location evidence="1">Nucleus</location>
    </subcellularLocation>
</comment>
<evidence type="ECO:0000256" key="2">
    <source>
        <dbReference type="ARBA" id="ARBA00022723"/>
    </source>
</evidence>
<dbReference type="GO" id="GO:0005634">
    <property type="term" value="C:nucleus"/>
    <property type="evidence" value="ECO:0007669"/>
    <property type="project" value="UniProtKB-SubCell"/>
</dbReference>
<dbReference type="Proteomes" id="UP000799118">
    <property type="component" value="Unassembled WGS sequence"/>
</dbReference>
<evidence type="ECO:0000313" key="6">
    <source>
        <dbReference type="EMBL" id="KAE9384933.1"/>
    </source>
</evidence>